<feature type="domain" description="Reverse transcriptase/retrotransposon-derived protein RNase H-like" evidence="7">
    <location>
        <begin position="392"/>
        <end position="490"/>
    </location>
</feature>
<keyword evidence="9" id="KW-1185">Reference proteome</keyword>
<keyword evidence="5" id="KW-0511">Multifunctional enzyme</keyword>
<dbReference type="Pfam" id="PF00078">
    <property type="entry name" value="RVT_1"/>
    <property type="match status" value="1"/>
</dbReference>
<accession>A0A1W5CTZ6</accession>
<dbReference type="CDD" id="cd01647">
    <property type="entry name" value="RT_LTR"/>
    <property type="match status" value="1"/>
</dbReference>
<dbReference type="EMBL" id="FWEW01000255">
    <property type="protein sequence ID" value="SLM34205.1"/>
    <property type="molecule type" value="Genomic_DNA"/>
</dbReference>
<dbReference type="AlphaFoldDB" id="A0A1W5CTZ6"/>
<evidence type="ECO:0000256" key="3">
    <source>
        <dbReference type="ARBA" id="ARBA00022722"/>
    </source>
</evidence>
<organism evidence="8 9">
    <name type="scientific">Lasallia pustulata</name>
    <dbReference type="NCBI Taxonomy" id="136370"/>
    <lineage>
        <taxon>Eukaryota</taxon>
        <taxon>Fungi</taxon>
        <taxon>Dikarya</taxon>
        <taxon>Ascomycota</taxon>
        <taxon>Pezizomycotina</taxon>
        <taxon>Lecanoromycetes</taxon>
        <taxon>OSLEUM clade</taxon>
        <taxon>Umbilicariomycetidae</taxon>
        <taxon>Umbilicariales</taxon>
        <taxon>Umbilicariaceae</taxon>
        <taxon>Lasallia</taxon>
    </lineage>
</organism>
<dbReference type="GO" id="GO:0004519">
    <property type="term" value="F:endonuclease activity"/>
    <property type="evidence" value="ECO:0007669"/>
    <property type="project" value="UniProtKB-KW"/>
</dbReference>
<dbReference type="GO" id="GO:0016779">
    <property type="term" value="F:nucleotidyltransferase activity"/>
    <property type="evidence" value="ECO:0007669"/>
    <property type="project" value="UniProtKB-KW"/>
</dbReference>
<dbReference type="Proteomes" id="UP000192927">
    <property type="component" value="Unassembled WGS sequence"/>
</dbReference>
<dbReference type="InterPro" id="IPR000477">
    <property type="entry name" value="RT_dom"/>
</dbReference>
<dbReference type="FunFam" id="3.30.70.270:FF:000063">
    <property type="entry name" value="Zinc knuckle domaincontaining protein"/>
    <property type="match status" value="1"/>
</dbReference>
<dbReference type="PANTHER" id="PTHR37984">
    <property type="entry name" value="PROTEIN CBG26694"/>
    <property type="match status" value="1"/>
</dbReference>
<keyword evidence="4" id="KW-0255">Endonuclease</keyword>
<evidence type="ECO:0000313" key="9">
    <source>
        <dbReference type="Proteomes" id="UP000192927"/>
    </source>
</evidence>
<feature type="domain" description="Reverse transcriptase" evidence="6">
    <location>
        <begin position="226"/>
        <end position="344"/>
    </location>
</feature>
<dbReference type="InterPro" id="IPR050951">
    <property type="entry name" value="Retrovirus_Pol_polyprotein"/>
</dbReference>
<dbReference type="InterPro" id="IPR041577">
    <property type="entry name" value="RT_RNaseH_2"/>
</dbReference>
<dbReference type="Gene3D" id="3.30.70.270">
    <property type="match status" value="2"/>
</dbReference>
<proteinExistence type="predicted"/>
<name>A0A1W5CTZ6_9LECA</name>
<evidence type="ECO:0000256" key="5">
    <source>
        <dbReference type="ARBA" id="ARBA00023268"/>
    </source>
</evidence>
<evidence type="ECO:0000259" key="7">
    <source>
        <dbReference type="Pfam" id="PF17919"/>
    </source>
</evidence>
<dbReference type="SUPFAM" id="SSF56672">
    <property type="entry name" value="DNA/RNA polymerases"/>
    <property type="match status" value="1"/>
</dbReference>
<dbReference type="Gene3D" id="3.10.10.10">
    <property type="entry name" value="HIV Type 1 Reverse Transcriptase, subunit A, domain 1"/>
    <property type="match status" value="2"/>
</dbReference>
<evidence type="ECO:0000256" key="2">
    <source>
        <dbReference type="ARBA" id="ARBA00022695"/>
    </source>
</evidence>
<keyword evidence="4" id="KW-0378">Hydrolase</keyword>
<dbReference type="FunFam" id="3.10.10.10:FF:000002">
    <property type="entry name" value="Retrovirus-related Pol polyprotein from transposon 17.6-like protein"/>
    <property type="match status" value="1"/>
</dbReference>
<dbReference type="InterPro" id="IPR021109">
    <property type="entry name" value="Peptidase_aspartic_dom_sf"/>
</dbReference>
<dbReference type="Pfam" id="PF17919">
    <property type="entry name" value="RT_RNaseH_2"/>
    <property type="match status" value="1"/>
</dbReference>
<dbReference type="CDD" id="cd09274">
    <property type="entry name" value="RNase_HI_RT_Ty3"/>
    <property type="match status" value="1"/>
</dbReference>
<keyword evidence="3" id="KW-0540">Nuclease</keyword>
<reference evidence="9" key="1">
    <citation type="submission" date="2017-03" db="EMBL/GenBank/DDBJ databases">
        <authorList>
            <person name="Sharma R."/>
            <person name="Thines M."/>
        </authorList>
    </citation>
    <scope>NUCLEOTIDE SEQUENCE [LARGE SCALE GENOMIC DNA]</scope>
</reference>
<protein>
    <submittedName>
        <fullName evidence="8">Retrotransposon nucleocapsid protein</fullName>
    </submittedName>
</protein>
<evidence type="ECO:0000256" key="4">
    <source>
        <dbReference type="ARBA" id="ARBA00022759"/>
    </source>
</evidence>
<dbReference type="Gene3D" id="2.40.70.10">
    <property type="entry name" value="Acid Proteases"/>
    <property type="match status" value="1"/>
</dbReference>
<keyword evidence="1" id="KW-0808">Transferase</keyword>
<evidence type="ECO:0000313" key="8">
    <source>
        <dbReference type="EMBL" id="SLM34205.1"/>
    </source>
</evidence>
<sequence length="543" mass="61878">MFVTKLGHYPVILGIPWLRLHDPHVHWKANTLTFNSTYCLSHCLTASKSTTVYGLSVIPKSLPPYACLSAGVPLSIPLDTKIPEDLPQSTLDIAAIGAAPFDLWVKRYPMEVFAVLLRDIEKALEPKKHIDPAVKLPKEYHKFLDNFSRQEADMLPVHRSYDHKIPLEDGKQPTFGALYGMSQDELKVLRKYLDDHLAKGFIRASSSPAAAPVLFVRKPGGGLRFCVDYQGLNAITTKLDIIAAFNRLRIANGEEWKTAFQTYYGLYEYLVMPFGLANAPSSFQHYINDTLRDYLDVFCTVYIDDILIYIDISKSEFNVTEVCYLGMIITTDGIRMDPQKVQAVVDWETPTCVKDIQAFIGFANFYGRFVQDFSKVVAPLIALVQKDVPFQWTEDCQKAFDLLKKRFTTAPILAHFDPTKEIIVETDASDWVSAGILSQYSIDNILCPVAFFSKKHSAQEVNYKIYDKELLAIIRAFEEWRPELEGSAFPIKVSTDHRNLEYFMSTKQLSRRQARWSEFLSRFNFKIVYRPGKQGAKPDALTR</sequence>
<evidence type="ECO:0000256" key="1">
    <source>
        <dbReference type="ARBA" id="ARBA00022679"/>
    </source>
</evidence>
<dbReference type="InterPro" id="IPR043502">
    <property type="entry name" value="DNA/RNA_pol_sf"/>
</dbReference>
<keyword evidence="2" id="KW-0548">Nucleotidyltransferase</keyword>
<evidence type="ECO:0000259" key="6">
    <source>
        <dbReference type="Pfam" id="PF00078"/>
    </source>
</evidence>
<dbReference type="PANTHER" id="PTHR37984:SF5">
    <property type="entry name" value="PROTEIN NYNRIN-LIKE"/>
    <property type="match status" value="1"/>
</dbReference>
<dbReference type="InterPro" id="IPR043128">
    <property type="entry name" value="Rev_trsase/Diguanyl_cyclase"/>
</dbReference>